<evidence type="ECO:0000313" key="11">
    <source>
        <dbReference type="Proteomes" id="UP000648908"/>
    </source>
</evidence>
<accession>A0A8K0Y2N4</accession>
<keyword evidence="5 6" id="KW-0482">Metalloprotease</keyword>
<dbReference type="Proteomes" id="UP000648908">
    <property type="component" value="Unassembled WGS sequence"/>
</dbReference>
<keyword evidence="4 6" id="KW-0862">Zinc</keyword>
<dbReference type="Pfam" id="PF01435">
    <property type="entry name" value="Peptidase_M48"/>
    <property type="match status" value="1"/>
</dbReference>
<dbReference type="Pfam" id="PF23368">
    <property type="entry name" value="DUF7092"/>
    <property type="match status" value="1"/>
</dbReference>
<protein>
    <submittedName>
        <fullName evidence="10">M48 family metallopeptidase</fullName>
    </submittedName>
</protein>
<feature type="transmembrane region" description="Helical" evidence="7">
    <location>
        <begin position="114"/>
        <end position="133"/>
    </location>
</feature>
<keyword evidence="7" id="KW-1133">Transmembrane helix</keyword>
<keyword evidence="3 6" id="KW-0378">Hydrolase</keyword>
<dbReference type="Gene3D" id="3.30.2010.10">
    <property type="entry name" value="Metalloproteases ('zincins'), catalytic domain"/>
    <property type="match status" value="1"/>
</dbReference>
<dbReference type="PANTHER" id="PTHR22726:SF1">
    <property type="entry name" value="METALLOENDOPEPTIDASE OMA1, MITOCHONDRIAL"/>
    <property type="match status" value="1"/>
</dbReference>
<sequence>MTGAAPVPAQFFDGHSARRHAVLVSPTRDGSGLMIERAERGGTAEIWPLDRLRRLADTAGRGELILTRLAETEDESPRDVARLVLSDPGLIGWVTQNAPGLDRRDTRQGTARRIVTRLALAVAAILVMLFVILPRMSDFMAERLPLETEQRFGRAVVDQMQRFLGARDGQNLTCEAPEGVAALNRMVARLSEGRDLAYPLQVGVLNHRMVNAFAAPGGHVMLVRGLLDQAESPEEVAAVLAHEIGHVEARDSTRLMLRAAGSAGIVSIVLGDVSGGTLVAIAGEYLLQSAYTREAEAGADRFALEMLNAAGVSSQGMADFFLRIGGKSESSIPEYLSSHPSSAARAGRAAENAQARPGSEPVLTEDEWRDLRAICDGFSVAP</sequence>
<evidence type="ECO:0000256" key="6">
    <source>
        <dbReference type="RuleBase" id="RU003983"/>
    </source>
</evidence>
<feature type="domain" description="DUF7092" evidence="9">
    <location>
        <begin position="7"/>
        <end position="64"/>
    </location>
</feature>
<keyword evidence="1 6" id="KW-0645">Protease</keyword>
<evidence type="ECO:0000256" key="7">
    <source>
        <dbReference type="SAM" id="Phobius"/>
    </source>
</evidence>
<gene>
    <name evidence="10" type="ORF">JL811_14370</name>
</gene>
<keyword evidence="2" id="KW-0479">Metal-binding</keyword>
<dbReference type="CDD" id="cd07332">
    <property type="entry name" value="M48C_Oma1_like"/>
    <property type="match status" value="1"/>
</dbReference>
<evidence type="ECO:0000256" key="3">
    <source>
        <dbReference type="ARBA" id="ARBA00022801"/>
    </source>
</evidence>
<organism evidence="10 11">
    <name type="scientific">Szabonella alba</name>
    <dbReference type="NCBI Taxonomy" id="2804194"/>
    <lineage>
        <taxon>Bacteria</taxon>
        <taxon>Pseudomonadati</taxon>
        <taxon>Pseudomonadota</taxon>
        <taxon>Alphaproteobacteria</taxon>
        <taxon>Rhodobacterales</taxon>
        <taxon>Paracoccaceae</taxon>
        <taxon>Szabonella</taxon>
    </lineage>
</organism>
<name>A0A8K0Y2N4_9RHOB</name>
<dbReference type="PANTHER" id="PTHR22726">
    <property type="entry name" value="METALLOENDOPEPTIDASE OMA1"/>
    <property type="match status" value="1"/>
</dbReference>
<comment type="similarity">
    <text evidence="6">Belongs to the peptidase M48 family.</text>
</comment>
<dbReference type="GO" id="GO:0016020">
    <property type="term" value="C:membrane"/>
    <property type="evidence" value="ECO:0007669"/>
    <property type="project" value="TreeGrafter"/>
</dbReference>
<evidence type="ECO:0000256" key="5">
    <source>
        <dbReference type="ARBA" id="ARBA00023049"/>
    </source>
</evidence>
<dbReference type="InterPro" id="IPR051156">
    <property type="entry name" value="Mito/Outer_Membr_Metalloprot"/>
</dbReference>
<dbReference type="EMBL" id="JAESVN010000006">
    <property type="protein sequence ID" value="MBL4918409.1"/>
    <property type="molecule type" value="Genomic_DNA"/>
</dbReference>
<dbReference type="InterPro" id="IPR001915">
    <property type="entry name" value="Peptidase_M48"/>
</dbReference>
<keyword evidence="7" id="KW-0812">Transmembrane</keyword>
<evidence type="ECO:0000256" key="4">
    <source>
        <dbReference type="ARBA" id="ARBA00022833"/>
    </source>
</evidence>
<dbReference type="GO" id="GO:0051603">
    <property type="term" value="P:proteolysis involved in protein catabolic process"/>
    <property type="evidence" value="ECO:0007669"/>
    <property type="project" value="TreeGrafter"/>
</dbReference>
<dbReference type="GO" id="GO:0004222">
    <property type="term" value="F:metalloendopeptidase activity"/>
    <property type="evidence" value="ECO:0007669"/>
    <property type="project" value="InterPro"/>
</dbReference>
<evidence type="ECO:0000256" key="2">
    <source>
        <dbReference type="ARBA" id="ARBA00022723"/>
    </source>
</evidence>
<keyword evidence="11" id="KW-1185">Reference proteome</keyword>
<reference evidence="10" key="1">
    <citation type="submission" date="2021-01" db="EMBL/GenBank/DDBJ databases">
        <title>Tabrizicola alba sp. nov. a motile alkaliphilic bacterium isolated from a soda lake.</title>
        <authorList>
            <person name="Szuroczki S."/>
            <person name="Abbaszade G."/>
            <person name="Schumann P."/>
            <person name="Toth E."/>
        </authorList>
    </citation>
    <scope>NUCLEOTIDE SEQUENCE</scope>
    <source>
        <strain evidence="10">DMG-N-6</strain>
    </source>
</reference>
<dbReference type="RefSeq" id="WP_202689396.1">
    <property type="nucleotide sequence ID" value="NZ_JAESVN010000006.1"/>
</dbReference>
<comment type="caution">
    <text evidence="10">The sequence shown here is derived from an EMBL/GenBank/DDBJ whole genome shotgun (WGS) entry which is preliminary data.</text>
</comment>
<keyword evidence="7" id="KW-0472">Membrane</keyword>
<feature type="domain" description="Peptidase M48" evidence="8">
    <location>
        <begin position="182"/>
        <end position="348"/>
    </location>
</feature>
<evidence type="ECO:0000259" key="9">
    <source>
        <dbReference type="Pfam" id="PF23368"/>
    </source>
</evidence>
<evidence type="ECO:0000259" key="8">
    <source>
        <dbReference type="Pfam" id="PF01435"/>
    </source>
</evidence>
<comment type="cofactor">
    <cofactor evidence="6">
        <name>Zn(2+)</name>
        <dbReference type="ChEBI" id="CHEBI:29105"/>
    </cofactor>
    <text evidence="6">Binds 1 zinc ion per subunit.</text>
</comment>
<dbReference type="GO" id="GO:0046872">
    <property type="term" value="F:metal ion binding"/>
    <property type="evidence" value="ECO:0007669"/>
    <property type="project" value="UniProtKB-KW"/>
</dbReference>
<dbReference type="AlphaFoldDB" id="A0A8K0Y2N4"/>
<dbReference type="InterPro" id="IPR055518">
    <property type="entry name" value="DUF7092"/>
</dbReference>
<evidence type="ECO:0000256" key="1">
    <source>
        <dbReference type="ARBA" id="ARBA00022670"/>
    </source>
</evidence>
<proteinExistence type="inferred from homology"/>
<evidence type="ECO:0000313" key="10">
    <source>
        <dbReference type="EMBL" id="MBL4918409.1"/>
    </source>
</evidence>